<dbReference type="InterPro" id="IPR017802">
    <property type="entry name" value="VWFA-rel_acidobac-type"/>
</dbReference>
<dbReference type="NCBIfam" id="TIGR03436">
    <property type="entry name" value="acidobact_VWFA"/>
    <property type="match status" value="1"/>
</dbReference>
<evidence type="ECO:0000313" key="4">
    <source>
        <dbReference type="Proteomes" id="UP001344632"/>
    </source>
</evidence>
<feature type="domain" description="VWFA" evidence="2">
    <location>
        <begin position="177"/>
        <end position="342"/>
    </location>
</feature>
<dbReference type="Pfam" id="PF13308">
    <property type="entry name" value="YARHG"/>
    <property type="match status" value="1"/>
</dbReference>
<dbReference type="CDD" id="cd00198">
    <property type="entry name" value="vWFA"/>
    <property type="match status" value="1"/>
</dbReference>
<dbReference type="PANTHER" id="PTHR40038">
    <property type="entry name" value="MEMBRANE-ASSOCIATED PROTEIN TCAA"/>
    <property type="match status" value="1"/>
</dbReference>
<dbReference type="Pfam" id="PF00092">
    <property type="entry name" value="VWA"/>
    <property type="match status" value="1"/>
</dbReference>
<dbReference type="PANTHER" id="PTHR40038:SF1">
    <property type="entry name" value="MEMBRANE-ASSOCIATED PROTEIN TCAA"/>
    <property type="match status" value="1"/>
</dbReference>
<feature type="transmembrane region" description="Helical" evidence="1">
    <location>
        <begin position="39"/>
        <end position="64"/>
    </location>
</feature>
<organism evidence="3 4">
    <name type="scientific">Paenibacillus dokdonensis</name>
    <dbReference type="NCBI Taxonomy" id="2567944"/>
    <lineage>
        <taxon>Bacteria</taxon>
        <taxon>Bacillati</taxon>
        <taxon>Bacillota</taxon>
        <taxon>Bacilli</taxon>
        <taxon>Bacillales</taxon>
        <taxon>Paenibacillaceae</taxon>
        <taxon>Paenibacillus</taxon>
    </lineage>
</organism>
<keyword evidence="1" id="KW-0472">Membrane</keyword>
<dbReference type="InterPro" id="IPR002035">
    <property type="entry name" value="VWF_A"/>
</dbReference>
<proteinExistence type="predicted"/>
<dbReference type="EMBL" id="JARLKZ010000014">
    <property type="protein sequence ID" value="MEC0241938.1"/>
    <property type="molecule type" value="Genomic_DNA"/>
</dbReference>
<dbReference type="PROSITE" id="PS50234">
    <property type="entry name" value="VWFA"/>
    <property type="match status" value="1"/>
</dbReference>
<dbReference type="RefSeq" id="WP_326089605.1">
    <property type="nucleotide sequence ID" value="NZ_JARLKZ010000014.1"/>
</dbReference>
<dbReference type="InterPro" id="IPR036465">
    <property type="entry name" value="vWFA_dom_sf"/>
</dbReference>
<dbReference type="SMART" id="SM01324">
    <property type="entry name" value="YARHG"/>
    <property type="match status" value="1"/>
</dbReference>
<dbReference type="InterPro" id="IPR025582">
    <property type="entry name" value="YARHG_dom"/>
</dbReference>
<keyword evidence="1" id="KW-0812">Transmembrane</keyword>
<gene>
    <name evidence="3" type="ORF">P4H66_19155</name>
</gene>
<sequence>MQCPKCKSNVADHVKFCGVCGTAMTKVFEKSAPSKKRGLWIGIGIGAGSCVILGMAIIIILLLMNDKQEPVKDQLAAAQPAAMQGDAAAATTTTVANTGTESETVPEVPAQKVQLRINQVDTSRYPLLDLYLSATDEKGSKITKLENKGLTITDNGKPVSLQNSSLRYMSGGSEPFSMNLLIDVSGSMEGENIERTQEAATDFLDHIPVNERSRVGLISFDTNIFVDQDFTSDKQLLKNAIRGLQVDNQTAIYDALSTALIRTSKLEGAKMIIAFTDGMDNSSYTSPEEITELSKKLGIPIYIVALGNEADLNPLIRICEDTRGKFIRIDSISELFKAYQSIYTQQEEQFKLSVRMSDPATDQSFHDLKLSIHNEQYMGEGMVSYLPDYAIDYNIYRDYSYAGDDSFLFADSASRYLTDDDLRNLSLGELAIARNEIFARHGYSFKRKQFAQYFESKSWYTANPVYDGSDSVLNDVEISNYRLIKAWEAKKKPANT</sequence>
<dbReference type="Gene3D" id="1.20.58.1690">
    <property type="match status" value="1"/>
</dbReference>
<comment type="caution">
    <text evidence="3">The sequence shown here is derived from an EMBL/GenBank/DDBJ whole genome shotgun (WGS) entry which is preliminary data.</text>
</comment>
<protein>
    <submittedName>
        <fullName evidence="3">VWA domain-containing protein</fullName>
    </submittedName>
</protein>
<evidence type="ECO:0000313" key="3">
    <source>
        <dbReference type="EMBL" id="MEC0241938.1"/>
    </source>
</evidence>
<dbReference type="SMART" id="SM00327">
    <property type="entry name" value="VWA"/>
    <property type="match status" value="1"/>
</dbReference>
<dbReference type="InterPro" id="IPR038434">
    <property type="entry name" value="YARHG_sf"/>
</dbReference>
<evidence type="ECO:0000259" key="2">
    <source>
        <dbReference type="PROSITE" id="PS50234"/>
    </source>
</evidence>
<dbReference type="SUPFAM" id="SSF53300">
    <property type="entry name" value="vWA-like"/>
    <property type="match status" value="1"/>
</dbReference>
<keyword evidence="4" id="KW-1185">Reference proteome</keyword>
<reference evidence="3 4" key="1">
    <citation type="submission" date="2023-03" db="EMBL/GenBank/DDBJ databases">
        <title>Bacillus Genome Sequencing.</title>
        <authorList>
            <person name="Dunlap C."/>
        </authorList>
    </citation>
    <scope>NUCLEOTIDE SEQUENCE [LARGE SCALE GENOMIC DNA]</scope>
    <source>
        <strain evidence="3 4">BD-525</strain>
    </source>
</reference>
<keyword evidence="1" id="KW-1133">Transmembrane helix</keyword>
<dbReference type="Proteomes" id="UP001344632">
    <property type="component" value="Unassembled WGS sequence"/>
</dbReference>
<dbReference type="Gene3D" id="3.40.50.410">
    <property type="entry name" value="von Willebrand factor, type A domain"/>
    <property type="match status" value="1"/>
</dbReference>
<evidence type="ECO:0000256" key="1">
    <source>
        <dbReference type="SAM" id="Phobius"/>
    </source>
</evidence>
<accession>A0ABU6GQD7</accession>
<name>A0ABU6GQD7_9BACL</name>